<dbReference type="GO" id="GO:0016791">
    <property type="term" value="F:phosphatase activity"/>
    <property type="evidence" value="ECO:0007669"/>
    <property type="project" value="UniProtKB-ARBA"/>
</dbReference>
<dbReference type="InterPro" id="IPR023214">
    <property type="entry name" value="HAD_sf"/>
</dbReference>
<dbReference type="PANTHER" id="PTHR10000:SF25">
    <property type="entry name" value="PHOSPHATASE YKRA-RELATED"/>
    <property type="match status" value="1"/>
</dbReference>
<protein>
    <recommendedName>
        <fullName evidence="3">Cof-like hydrolase</fullName>
    </recommendedName>
</protein>
<proteinExistence type="predicted"/>
<comment type="caution">
    <text evidence="1">The sequence shown here is derived from an EMBL/GenBank/DDBJ whole genome shotgun (WGS) entry which is preliminary data.</text>
</comment>
<dbReference type="NCBIfam" id="TIGR00099">
    <property type="entry name" value="Cof-subfamily"/>
    <property type="match status" value="1"/>
</dbReference>
<dbReference type="Proteomes" id="UP000181884">
    <property type="component" value="Unassembled WGS sequence"/>
</dbReference>
<dbReference type="AlphaFoldDB" id="A0A1L8RGB3"/>
<dbReference type="GO" id="GO:0000287">
    <property type="term" value="F:magnesium ion binding"/>
    <property type="evidence" value="ECO:0007669"/>
    <property type="project" value="TreeGrafter"/>
</dbReference>
<dbReference type="SFLD" id="SFLDG01140">
    <property type="entry name" value="C2.B:_Phosphomannomutase_and_P"/>
    <property type="match status" value="1"/>
</dbReference>
<organism evidence="1 2">
    <name type="scientific">Enterococcus canis</name>
    <dbReference type="NCBI Taxonomy" id="214095"/>
    <lineage>
        <taxon>Bacteria</taxon>
        <taxon>Bacillati</taxon>
        <taxon>Bacillota</taxon>
        <taxon>Bacilli</taxon>
        <taxon>Lactobacillales</taxon>
        <taxon>Enterococcaceae</taxon>
        <taxon>Enterococcus</taxon>
    </lineage>
</organism>
<dbReference type="STRING" id="214095.RU97_GL001350"/>
<dbReference type="GO" id="GO:0005829">
    <property type="term" value="C:cytosol"/>
    <property type="evidence" value="ECO:0007669"/>
    <property type="project" value="TreeGrafter"/>
</dbReference>
<keyword evidence="2" id="KW-1185">Reference proteome</keyword>
<sequence length="281" mass="30960">MEKIIFLDVDGTLCNEQGIVPESAKQAIKKAQARGHRFFLCTGRSKAEITDEVAALGLDGMIGAGGGYCEVQDEVILHKVFDEEEVRQLVTFLSKNQIEYYLESNQGLFASPGLKARLRKVILAGTDPTSAEGLEKLATIEWFLDLLEEDQTKIDYQDINKVSFINQSIPYEQIHETYHGKFQMMRSTVPAFGKDSGEIALANISKRTAIQHLLNHLGESNQATFAFGDGHNDLEMFAAVDTGIAMGNACDELKAVADHITETHDDHGIAVAMAHFGLIEN</sequence>
<dbReference type="Gene3D" id="3.40.50.1000">
    <property type="entry name" value="HAD superfamily/HAD-like"/>
    <property type="match status" value="1"/>
</dbReference>
<dbReference type="EMBL" id="JXKH01000003">
    <property type="protein sequence ID" value="OJG18732.1"/>
    <property type="molecule type" value="Genomic_DNA"/>
</dbReference>
<accession>A0A1L8RGB3</accession>
<evidence type="ECO:0008006" key="3">
    <source>
        <dbReference type="Google" id="ProtNLM"/>
    </source>
</evidence>
<dbReference type="SUPFAM" id="SSF56784">
    <property type="entry name" value="HAD-like"/>
    <property type="match status" value="1"/>
</dbReference>
<dbReference type="RefSeq" id="WP_067393918.1">
    <property type="nucleotide sequence ID" value="NZ_JXKH01000003.1"/>
</dbReference>
<dbReference type="SFLD" id="SFLDS00003">
    <property type="entry name" value="Haloacid_Dehalogenase"/>
    <property type="match status" value="1"/>
</dbReference>
<evidence type="ECO:0000313" key="2">
    <source>
        <dbReference type="Proteomes" id="UP000181884"/>
    </source>
</evidence>
<dbReference type="InterPro" id="IPR036412">
    <property type="entry name" value="HAD-like_sf"/>
</dbReference>
<dbReference type="Pfam" id="PF08282">
    <property type="entry name" value="Hydrolase_3"/>
    <property type="match status" value="1"/>
</dbReference>
<gene>
    <name evidence="1" type="ORF">RU97_GL001350</name>
</gene>
<reference evidence="1 2" key="1">
    <citation type="submission" date="2014-12" db="EMBL/GenBank/DDBJ databases">
        <title>Draft genome sequences of 29 type strains of Enterococci.</title>
        <authorList>
            <person name="Zhong Z."/>
            <person name="Sun Z."/>
            <person name="Liu W."/>
            <person name="Zhang W."/>
            <person name="Zhang H."/>
        </authorList>
    </citation>
    <scope>NUCLEOTIDE SEQUENCE [LARGE SCALE GENOMIC DNA]</scope>
    <source>
        <strain evidence="1 2">DSM 17029</strain>
    </source>
</reference>
<dbReference type="PANTHER" id="PTHR10000">
    <property type="entry name" value="PHOSPHOSERINE PHOSPHATASE"/>
    <property type="match status" value="1"/>
</dbReference>
<dbReference type="InterPro" id="IPR006379">
    <property type="entry name" value="HAD-SF_hydro_IIB"/>
</dbReference>
<name>A0A1L8RGB3_9ENTE</name>
<evidence type="ECO:0000313" key="1">
    <source>
        <dbReference type="EMBL" id="OJG18732.1"/>
    </source>
</evidence>
<dbReference type="NCBIfam" id="TIGR01484">
    <property type="entry name" value="HAD-SF-IIB"/>
    <property type="match status" value="1"/>
</dbReference>
<dbReference type="Gene3D" id="3.30.1240.10">
    <property type="match status" value="1"/>
</dbReference>
<dbReference type="PROSITE" id="PS01229">
    <property type="entry name" value="COF_2"/>
    <property type="match status" value="1"/>
</dbReference>
<dbReference type="InterPro" id="IPR000150">
    <property type="entry name" value="Cof"/>
</dbReference>